<evidence type="ECO:0000259" key="9">
    <source>
        <dbReference type="SMART" id="SM00865"/>
    </source>
</evidence>
<dbReference type="InterPro" id="IPR024757">
    <property type="entry name" value="FtsZ_C"/>
</dbReference>
<evidence type="ECO:0000256" key="6">
    <source>
        <dbReference type="RuleBase" id="RU000631"/>
    </source>
</evidence>
<evidence type="ECO:0000259" key="8">
    <source>
        <dbReference type="SMART" id="SM00864"/>
    </source>
</evidence>
<dbReference type="GO" id="GO:0000917">
    <property type="term" value="P:division septum assembly"/>
    <property type="evidence" value="ECO:0007669"/>
    <property type="project" value="UniProtKB-KW"/>
</dbReference>
<accession>A0A2H0UPX0</accession>
<evidence type="ECO:0000256" key="4">
    <source>
        <dbReference type="HAMAP-Rule" id="MF_00909"/>
    </source>
</evidence>
<dbReference type="InterPro" id="IPR000158">
    <property type="entry name" value="Cell_div_FtsZ"/>
</dbReference>
<dbReference type="PANTHER" id="PTHR30314">
    <property type="entry name" value="CELL DIVISION PROTEIN FTSZ-RELATED"/>
    <property type="match status" value="1"/>
</dbReference>
<comment type="subcellular location">
    <subcellularLocation>
        <location evidence="4">Cytoplasm</location>
    </subcellularLocation>
    <text evidence="4">Assembles at midcell at the inner surface of the cytoplasmic membrane.</text>
</comment>
<dbReference type="GO" id="GO:0005525">
    <property type="term" value="F:GTP binding"/>
    <property type="evidence" value="ECO:0007669"/>
    <property type="project" value="UniProtKB-UniRule"/>
</dbReference>
<feature type="compositionally biased region" description="Basic and acidic residues" evidence="7">
    <location>
        <begin position="1"/>
        <end position="12"/>
    </location>
</feature>
<feature type="domain" description="Tubulin/FtsZ 2-layer sandwich" evidence="9">
    <location>
        <begin position="249"/>
        <end position="367"/>
    </location>
</feature>
<comment type="similarity">
    <text evidence="1 4 6">Belongs to the FtsZ family.</text>
</comment>
<protein>
    <recommendedName>
        <fullName evidence="4 5">Cell division protein FtsZ</fullName>
    </recommendedName>
</protein>
<feature type="domain" description="Tubulin/FtsZ GTPase" evidence="8">
    <location>
        <begin position="54"/>
        <end position="247"/>
    </location>
</feature>
<evidence type="ECO:0000256" key="2">
    <source>
        <dbReference type="ARBA" id="ARBA00022741"/>
    </source>
</evidence>
<dbReference type="GO" id="GO:0005737">
    <property type="term" value="C:cytoplasm"/>
    <property type="evidence" value="ECO:0007669"/>
    <property type="project" value="UniProtKB-SubCell"/>
</dbReference>
<dbReference type="InterPro" id="IPR018316">
    <property type="entry name" value="Tubulin/FtsZ_2-layer-sand-dom"/>
</dbReference>
<dbReference type="Pfam" id="PF12327">
    <property type="entry name" value="FtsZ_C"/>
    <property type="match status" value="1"/>
</dbReference>
<proteinExistence type="inferred from homology"/>
<dbReference type="InterPro" id="IPR037103">
    <property type="entry name" value="Tubulin/FtsZ-like_C"/>
</dbReference>
<keyword evidence="4 6" id="KW-0717">Septation</keyword>
<dbReference type="EMBL" id="PFBC01000051">
    <property type="protein sequence ID" value="PIR87716.1"/>
    <property type="molecule type" value="Genomic_DNA"/>
</dbReference>
<dbReference type="GO" id="GO:0007017">
    <property type="term" value="P:microtubule-based process"/>
    <property type="evidence" value="ECO:0007669"/>
    <property type="project" value="InterPro"/>
</dbReference>
<feature type="binding site" evidence="4">
    <location>
        <position position="229"/>
    </location>
    <ligand>
        <name>GTP</name>
        <dbReference type="ChEBI" id="CHEBI:37565"/>
    </ligand>
</feature>
<dbReference type="InterPro" id="IPR045061">
    <property type="entry name" value="FtsZ/CetZ"/>
</dbReference>
<dbReference type="GO" id="GO:0043093">
    <property type="term" value="P:FtsZ-dependent cytokinesis"/>
    <property type="evidence" value="ECO:0007669"/>
    <property type="project" value="UniProtKB-UniRule"/>
</dbReference>
<feature type="binding site" evidence="4">
    <location>
        <begin position="150"/>
        <end position="152"/>
    </location>
    <ligand>
        <name>GTP</name>
        <dbReference type="ChEBI" id="CHEBI:37565"/>
    </ligand>
</feature>
<evidence type="ECO:0000256" key="1">
    <source>
        <dbReference type="ARBA" id="ARBA00009690"/>
    </source>
</evidence>
<dbReference type="GO" id="GO:0051258">
    <property type="term" value="P:protein polymerization"/>
    <property type="evidence" value="ECO:0007669"/>
    <property type="project" value="UniProtKB-UniRule"/>
</dbReference>
<dbReference type="InterPro" id="IPR020805">
    <property type="entry name" value="Cell_div_FtsZ_CS"/>
</dbReference>
<dbReference type="SMART" id="SM00864">
    <property type="entry name" value="Tubulin"/>
    <property type="match status" value="1"/>
</dbReference>
<dbReference type="GO" id="GO:0003924">
    <property type="term" value="F:GTPase activity"/>
    <property type="evidence" value="ECO:0007669"/>
    <property type="project" value="UniProtKB-UniRule"/>
</dbReference>
<gene>
    <name evidence="4" type="primary">ftsZ</name>
    <name evidence="10" type="ORF">COU10_03230</name>
</gene>
<dbReference type="SUPFAM" id="SSF55307">
    <property type="entry name" value="Tubulin C-terminal domain-like"/>
    <property type="match status" value="1"/>
</dbReference>
<comment type="subunit">
    <text evidence="4">Homodimer. Polymerizes to form a dynamic ring structure in a strictly GTP-dependent manner. Interacts directly with several other division proteins.</text>
</comment>
<dbReference type="InterPro" id="IPR036525">
    <property type="entry name" value="Tubulin/FtsZ_GTPase_sf"/>
</dbReference>
<dbReference type="Pfam" id="PF00091">
    <property type="entry name" value="Tubulin"/>
    <property type="match status" value="1"/>
</dbReference>
<evidence type="ECO:0000313" key="11">
    <source>
        <dbReference type="Proteomes" id="UP000230903"/>
    </source>
</evidence>
<feature type="binding site" evidence="4">
    <location>
        <begin position="62"/>
        <end position="66"/>
    </location>
    <ligand>
        <name>GTP</name>
        <dbReference type="ChEBI" id="CHEBI:37565"/>
    </ligand>
</feature>
<dbReference type="CDD" id="cd02201">
    <property type="entry name" value="FtsZ_type1"/>
    <property type="match status" value="1"/>
</dbReference>
<dbReference type="SUPFAM" id="SSF52490">
    <property type="entry name" value="Tubulin nucleotide-binding domain-like"/>
    <property type="match status" value="1"/>
</dbReference>
<feature type="binding site" evidence="4">
    <location>
        <position position="181"/>
    </location>
    <ligand>
        <name>GTP</name>
        <dbReference type="ChEBI" id="CHEBI:37565"/>
    </ligand>
</feature>
<feature type="region of interest" description="Disordered" evidence="7">
    <location>
        <begin position="1"/>
        <end position="41"/>
    </location>
</feature>
<feature type="binding site" evidence="4">
    <location>
        <position position="185"/>
    </location>
    <ligand>
        <name>GTP</name>
        <dbReference type="ChEBI" id="CHEBI:37565"/>
    </ligand>
</feature>
<dbReference type="PANTHER" id="PTHR30314:SF3">
    <property type="entry name" value="MITOCHONDRIAL DIVISION PROTEIN FSZA"/>
    <property type="match status" value="1"/>
</dbReference>
<dbReference type="SMART" id="SM00865">
    <property type="entry name" value="Tubulin_C"/>
    <property type="match status" value="1"/>
</dbReference>
<name>A0A2H0UPX0_9BACT</name>
<sequence>MAKKTKSAEKKPAPIKAVSKGGKSKAKTSIKKKAPLKTKKSGKISSAMEGYHISVKVFGVGGGGGNAINRMNESFGFRSMDLVGVNTDSLELEKCHIRKKIHIGKNLTRGRGTGMNPELGRQAAEENRSEIVEAMKGADLVFISAGLGGGTGSGATPIIADAAKEAGALTVAIITKPFVFEGTQRAKIAEDALNQIRERVDAFIVVPNDRVFNVIKKETPTNKAFERIDDILREAIIGITELISSQGLINVDFSDIQTIMREAGPTLIGVGIASGQNRAVTAAGQAVNSPLLEFSIEGAQGILFGVSGGKDMKMSEINEIAKTITATIDPNAKIIFGAYYDRRLKKGQIKVTLIATGFSGTVSKSDMDDMLPVSGLFSDLDVEKTDAPRSDTRIKTKNEINEPVETRKTKNIFEKPVASKPEKKMETKEQAPHEMSENEKDDIWEIPAFLRKKKR</sequence>
<dbReference type="InterPro" id="IPR008280">
    <property type="entry name" value="Tub_FtsZ_C"/>
</dbReference>
<evidence type="ECO:0000256" key="5">
    <source>
        <dbReference type="NCBIfam" id="TIGR00065"/>
    </source>
</evidence>
<comment type="caution">
    <text evidence="10">The sequence shown here is derived from an EMBL/GenBank/DDBJ whole genome shotgun (WGS) entry which is preliminary data.</text>
</comment>
<organism evidence="10 11">
    <name type="scientific">Candidatus Harrisonbacteria bacterium CG10_big_fil_rev_8_21_14_0_10_45_28</name>
    <dbReference type="NCBI Taxonomy" id="1974586"/>
    <lineage>
        <taxon>Bacteria</taxon>
        <taxon>Candidatus Harrisoniibacteriota</taxon>
    </lineage>
</organism>
<evidence type="ECO:0000256" key="3">
    <source>
        <dbReference type="ARBA" id="ARBA00023134"/>
    </source>
</evidence>
<keyword evidence="4 6" id="KW-0131">Cell cycle</keyword>
<dbReference type="FunFam" id="3.40.50.1440:FF:000001">
    <property type="entry name" value="Cell division protein FtsZ"/>
    <property type="match status" value="1"/>
</dbReference>
<dbReference type="InterPro" id="IPR017975">
    <property type="entry name" value="Tubulin_CS"/>
</dbReference>
<keyword evidence="4 6" id="KW-0132">Cell division</keyword>
<dbReference type="Proteomes" id="UP000230903">
    <property type="component" value="Unassembled WGS sequence"/>
</dbReference>
<evidence type="ECO:0000313" key="10">
    <source>
        <dbReference type="EMBL" id="PIR87716.1"/>
    </source>
</evidence>
<dbReference type="GO" id="GO:0005874">
    <property type="term" value="C:microtubule"/>
    <property type="evidence" value="ECO:0007669"/>
    <property type="project" value="InterPro"/>
</dbReference>
<keyword evidence="2 4" id="KW-0547">Nucleotide-binding</keyword>
<comment type="function">
    <text evidence="4 6">Essential cell division protein that forms a contractile ring structure (Z ring) at the future cell division site. The regulation of the ring assembly controls the timing and the location of cell division. One of the functions of the FtsZ ring is to recruit other cell division proteins to the septum to produce a new cell wall between the dividing cells. Binds GTP and shows GTPase activity.</text>
</comment>
<keyword evidence="4" id="KW-0963">Cytoplasm</keyword>
<dbReference type="AlphaFoldDB" id="A0A2H0UPX0"/>
<dbReference type="PROSITE" id="PS01135">
    <property type="entry name" value="FTSZ_2"/>
    <property type="match status" value="1"/>
</dbReference>
<dbReference type="PRINTS" id="PR00423">
    <property type="entry name" value="CELLDVISFTSZ"/>
</dbReference>
<evidence type="ECO:0000256" key="7">
    <source>
        <dbReference type="SAM" id="MobiDB-lite"/>
    </source>
</evidence>
<reference evidence="11" key="1">
    <citation type="submission" date="2017-09" db="EMBL/GenBank/DDBJ databases">
        <title>Depth-based differentiation of microbial function through sediment-hosted aquifers and enrichment of novel symbionts in the deep terrestrial subsurface.</title>
        <authorList>
            <person name="Probst A.J."/>
            <person name="Ladd B."/>
            <person name="Jarett J.K."/>
            <person name="Geller-Mcgrath D.E."/>
            <person name="Sieber C.M.K."/>
            <person name="Emerson J.B."/>
            <person name="Anantharaman K."/>
            <person name="Thomas B.C."/>
            <person name="Malmstrom R."/>
            <person name="Stieglmeier M."/>
            <person name="Klingl A."/>
            <person name="Woyke T."/>
            <person name="Ryan C.M."/>
            <person name="Banfield J.F."/>
        </authorList>
    </citation>
    <scope>NUCLEOTIDE SEQUENCE [LARGE SCALE GENOMIC DNA]</scope>
</reference>
<dbReference type="PROSITE" id="PS00227">
    <property type="entry name" value="TUBULIN"/>
    <property type="match status" value="1"/>
</dbReference>
<dbReference type="InterPro" id="IPR003008">
    <property type="entry name" value="Tubulin_FtsZ_GTPase"/>
</dbReference>
<dbReference type="GO" id="GO:0032153">
    <property type="term" value="C:cell division site"/>
    <property type="evidence" value="ECO:0007669"/>
    <property type="project" value="UniProtKB-UniRule"/>
</dbReference>
<feature type="compositionally biased region" description="Basic and acidic residues" evidence="7">
    <location>
        <begin position="420"/>
        <end position="442"/>
    </location>
</feature>
<dbReference type="Gene3D" id="3.30.1330.20">
    <property type="entry name" value="Tubulin/FtsZ, C-terminal domain"/>
    <property type="match status" value="1"/>
</dbReference>
<dbReference type="Gene3D" id="3.40.50.1440">
    <property type="entry name" value="Tubulin/FtsZ, GTPase domain"/>
    <property type="match status" value="1"/>
</dbReference>
<keyword evidence="3 4" id="KW-0342">GTP-binding</keyword>
<dbReference type="HAMAP" id="MF_00909">
    <property type="entry name" value="FtsZ"/>
    <property type="match status" value="1"/>
</dbReference>
<feature type="compositionally biased region" description="Basic residues" evidence="7">
    <location>
        <begin position="22"/>
        <end position="41"/>
    </location>
</feature>
<feature type="region of interest" description="Disordered" evidence="7">
    <location>
        <begin position="404"/>
        <end position="442"/>
    </location>
</feature>
<dbReference type="NCBIfam" id="TIGR00065">
    <property type="entry name" value="ftsZ"/>
    <property type="match status" value="1"/>
</dbReference>
<feature type="compositionally biased region" description="Basic and acidic residues" evidence="7">
    <location>
        <begin position="404"/>
        <end position="413"/>
    </location>
</feature>